<dbReference type="Proteomes" id="UP001500954">
    <property type="component" value="Unassembled WGS sequence"/>
</dbReference>
<gene>
    <name evidence="1" type="ORF">GCM10022395_13880</name>
</gene>
<organism evidence="1 2">
    <name type="scientific">Snuella lapsa</name>
    <dbReference type="NCBI Taxonomy" id="870481"/>
    <lineage>
        <taxon>Bacteria</taxon>
        <taxon>Pseudomonadati</taxon>
        <taxon>Bacteroidota</taxon>
        <taxon>Flavobacteriia</taxon>
        <taxon>Flavobacteriales</taxon>
        <taxon>Flavobacteriaceae</taxon>
        <taxon>Snuella</taxon>
    </lineage>
</organism>
<accession>A0ABP6XDW6</accession>
<name>A0ABP6XDW6_9FLAO</name>
<comment type="caution">
    <text evidence="1">The sequence shown here is derived from an EMBL/GenBank/DDBJ whole genome shotgun (WGS) entry which is preliminary data.</text>
</comment>
<sequence>MQKTVHILIATIILFSCSQNEATDNINEPQTLGEKILSIQLPAHFTRASEKFHIILSDTIGNLIDHKSYSNREETLSFYSTEHFSDSTPFILTFITDYSNSIFEVTVYSNLTNHSLNKNILLKPRSFSNKTPTINIKTQQLKDGFILNAIGHGYSMVKINDLLSGHYTSNFNNNLGSENIFIKYYNPTNITNNNYEWALMNNISSINGLDEINFSTNNVKTKQLTLDVRTELPLLTIHGYENEQLYNNISGHQIYDSQVPVYGFGGNHYYAYADIFENTTYSLSVTNYSLFGAGIPPSEILVPKHEISCSLLDNKFSYSGIQGYEVGRIKLDNYNKNLNIDLIFDGQSSNIIIPKIPTGLVPDEITNIINERKLRLVQAVAENYSTFSSYNSYISNVLKTSTPFYLKSPKRERIFKPYSSSSPKPIFEFPYLNRFI</sequence>
<proteinExistence type="predicted"/>
<protein>
    <submittedName>
        <fullName evidence="1">Uncharacterized protein</fullName>
    </submittedName>
</protein>
<dbReference type="EMBL" id="BAABCY010000035">
    <property type="protein sequence ID" value="GAA3564616.1"/>
    <property type="molecule type" value="Genomic_DNA"/>
</dbReference>
<evidence type="ECO:0000313" key="2">
    <source>
        <dbReference type="Proteomes" id="UP001500954"/>
    </source>
</evidence>
<dbReference type="RefSeq" id="WP_345005177.1">
    <property type="nucleotide sequence ID" value="NZ_BAABCY010000035.1"/>
</dbReference>
<keyword evidence="2" id="KW-1185">Reference proteome</keyword>
<evidence type="ECO:0000313" key="1">
    <source>
        <dbReference type="EMBL" id="GAA3564616.1"/>
    </source>
</evidence>
<dbReference type="PROSITE" id="PS51257">
    <property type="entry name" value="PROKAR_LIPOPROTEIN"/>
    <property type="match status" value="1"/>
</dbReference>
<reference evidence="2" key="1">
    <citation type="journal article" date="2019" name="Int. J. Syst. Evol. Microbiol.">
        <title>The Global Catalogue of Microorganisms (GCM) 10K type strain sequencing project: providing services to taxonomists for standard genome sequencing and annotation.</title>
        <authorList>
            <consortium name="The Broad Institute Genomics Platform"/>
            <consortium name="The Broad Institute Genome Sequencing Center for Infectious Disease"/>
            <person name="Wu L."/>
            <person name="Ma J."/>
        </authorList>
    </citation>
    <scope>NUCLEOTIDE SEQUENCE [LARGE SCALE GENOMIC DNA]</scope>
    <source>
        <strain evidence="2">JCM 17111</strain>
    </source>
</reference>